<name>A0A6A6CQE4_ZASCE</name>
<dbReference type="RefSeq" id="XP_033668575.1">
    <property type="nucleotide sequence ID" value="XM_033806053.1"/>
</dbReference>
<protein>
    <submittedName>
        <fullName evidence="2">Uncharacterized protein</fullName>
    </submittedName>
</protein>
<dbReference type="Proteomes" id="UP000799537">
    <property type="component" value="Unassembled WGS sequence"/>
</dbReference>
<reference evidence="2" key="1">
    <citation type="journal article" date="2020" name="Stud. Mycol.">
        <title>101 Dothideomycetes genomes: a test case for predicting lifestyles and emergence of pathogens.</title>
        <authorList>
            <person name="Haridas S."/>
            <person name="Albert R."/>
            <person name="Binder M."/>
            <person name="Bloem J."/>
            <person name="Labutti K."/>
            <person name="Salamov A."/>
            <person name="Andreopoulos B."/>
            <person name="Baker S."/>
            <person name="Barry K."/>
            <person name="Bills G."/>
            <person name="Bluhm B."/>
            <person name="Cannon C."/>
            <person name="Castanera R."/>
            <person name="Culley D."/>
            <person name="Daum C."/>
            <person name="Ezra D."/>
            <person name="Gonzalez J."/>
            <person name="Henrissat B."/>
            <person name="Kuo A."/>
            <person name="Liang C."/>
            <person name="Lipzen A."/>
            <person name="Lutzoni F."/>
            <person name="Magnuson J."/>
            <person name="Mondo S."/>
            <person name="Nolan M."/>
            <person name="Ohm R."/>
            <person name="Pangilinan J."/>
            <person name="Park H.-J."/>
            <person name="Ramirez L."/>
            <person name="Alfaro M."/>
            <person name="Sun H."/>
            <person name="Tritt A."/>
            <person name="Yoshinaga Y."/>
            <person name="Zwiers L.-H."/>
            <person name="Turgeon B."/>
            <person name="Goodwin S."/>
            <person name="Spatafora J."/>
            <person name="Crous P."/>
            <person name="Grigoriev I."/>
        </authorList>
    </citation>
    <scope>NUCLEOTIDE SEQUENCE</scope>
    <source>
        <strain evidence="2">ATCC 36951</strain>
    </source>
</reference>
<dbReference type="GeneID" id="54559325"/>
<feature type="compositionally biased region" description="Basic and acidic residues" evidence="1">
    <location>
        <begin position="1"/>
        <end position="11"/>
    </location>
</feature>
<evidence type="ECO:0000256" key="1">
    <source>
        <dbReference type="SAM" id="MobiDB-lite"/>
    </source>
</evidence>
<organism evidence="2 3">
    <name type="scientific">Zasmidium cellare ATCC 36951</name>
    <dbReference type="NCBI Taxonomy" id="1080233"/>
    <lineage>
        <taxon>Eukaryota</taxon>
        <taxon>Fungi</taxon>
        <taxon>Dikarya</taxon>
        <taxon>Ascomycota</taxon>
        <taxon>Pezizomycotina</taxon>
        <taxon>Dothideomycetes</taxon>
        <taxon>Dothideomycetidae</taxon>
        <taxon>Mycosphaerellales</taxon>
        <taxon>Mycosphaerellaceae</taxon>
        <taxon>Zasmidium</taxon>
    </lineage>
</organism>
<evidence type="ECO:0000313" key="2">
    <source>
        <dbReference type="EMBL" id="KAF2167686.1"/>
    </source>
</evidence>
<proteinExistence type="predicted"/>
<feature type="region of interest" description="Disordered" evidence="1">
    <location>
        <begin position="161"/>
        <end position="240"/>
    </location>
</feature>
<gene>
    <name evidence="2" type="ORF">M409DRAFT_21839</name>
</gene>
<evidence type="ECO:0000313" key="3">
    <source>
        <dbReference type="Proteomes" id="UP000799537"/>
    </source>
</evidence>
<dbReference type="AlphaFoldDB" id="A0A6A6CQE4"/>
<accession>A0A6A6CQE4</accession>
<feature type="region of interest" description="Disordered" evidence="1">
    <location>
        <begin position="1"/>
        <end position="91"/>
    </location>
</feature>
<sequence length="327" mass="36267">MDRVRTRDLVRKGVTASTAKQAFEDNLDQDGSSRGGGREYKKRNPRTGHPQPQSYSFDQPSTSQPQAASYQTQGPGYYAPPSNYGQTNYGYGQAASGAPQYPAYPPTPQQSPPPTSCTCTLCQHCLPHFADCYHAQSQIYYCRYHHGQIMKWVNPGRGFHNCPSNQSPPPNQQSYSGYQQHNSTSSPSYTQCYGQASGGAPRDLYSNGSPTSPGPQSYQGSPQSNYTLGGPWTQEPAQLPDQAGVGEASSYYYPSEYPTWPRLAEDSVLQIIITQATGGISMEPYHSTAMRERQHHQRLKQSASSFKIYTLLIQQQSRLDLPKRELL</sequence>
<feature type="compositionally biased region" description="Polar residues" evidence="1">
    <location>
        <begin position="206"/>
        <end position="227"/>
    </location>
</feature>
<dbReference type="EMBL" id="ML993592">
    <property type="protein sequence ID" value="KAF2167686.1"/>
    <property type="molecule type" value="Genomic_DNA"/>
</dbReference>
<keyword evidence="3" id="KW-1185">Reference proteome</keyword>
<feature type="compositionally biased region" description="Polar residues" evidence="1">
    <location>
        <begin position="50"/>
        <end position="74"/>
    </location>
</feature>
<feature type="compositionally biased region" description="Polar residues" evidence="1">
    <location>
        <begin position="181"/>
        <end position="194"/>
    </location>
</feature>